<dbReference type="GO" id="GO:0097588">
    <property type="term" value="P:archaeal or bacterial-type flagellum-dependent cell motility"/>
    <property type="evidence" value="ECO:0007669"/>
    <property type="project" value="InterPro"/>
</dbReference>
<comment type="subcellular location">
    <subcellularLocation>
        <location evidence="1 4">Archaeal flagellum</location>
    </subcellularLocation>
</comment>
<reference evidence="6 7" key="1">
    <citation type="submission" date="2016-12" db="EMBL/GenBank/DDBJ databases">
        <title>Discovery of methanogenic haloarchaea.</title>
        <authorList>
            <person name="Sorokin D.Y."/>
            <person name="Makarova K.S."/>
            <person name="Abbas B."/>
            <person name="Ferrer M."/>
            <person name="Golyshin P.N."/>
        </authorList>
    </citation>
    <scope>NUCLEOTIDE SEQUENCE [LARGE SCALE GENOMIC DNA]</scope>
    <source>
        <strain evidence="6">AMET1</strain>
    </source>
</reference>
<dbReference type="Pfam" id="PF01917">
    <property type="entry name" value="Flagellin_arch-type"/>
    <property type="match status" value="1"/>
</dbReference>
<keyword evidence="6" id="KW-0282">Flagellum</keyword>
<dbReference type="InterPro" id="IPR013373">
    <property type="entry name" value="Flagellin/pilin_N_arc"/>
</dbReference>
<organism evidence="6 7">
    <name type="scientific">Methanonatronarchaeum thermophilum</name>
    <dbReference type="NCBI Taxonomy" id="1927129"/>
    <lineage>
        <taxon>Archaea</taxon>
        <taxon>Methanobacteriati</taxon>
        <taxon>Methanobacteriota</taxon>
        <taxon>Methanonatronarchaeia</taxon>
        <taxon>Methanonatronarchaeales</taxon>
        <taxon>Methanonatronarchaeaceae</taxon>
        <taxon>Methanonatronarchaeum</taxon>
    </lineage>
</organism>
<evidence type="ECO:0000313" key="6">
    <source>
        <dbReference type="EMBL" id="OUJ19265.1"/>
    </source>
</evidence>
<sequence length="211" mass="22771">MKNKIKNFFQAEEGQVGIGTLIVFIAMVLVAAIAAAVLINTAGYLQEQATRTGEESTSAVSDGLEIYDTWGSVTDDNYVDEVNLLVNLRPGSDNIDLNSTTISYIDDHVSTQLTPHNIITDNEDVPEWTDKENTFNITSIYDPSNSVDEEMVITDQQDRVQLTLDTSELNGADGLSTGDTAEVTINPGQGTETVTTLIVPSTLTGLDVVPL</sequence>
<evidence type="ECO:0000256" key="1">
    <source>
        <dbReference type="ARBA" id="ARBA00004618"/>
    </source>
</evidence>
<comment type="caution">
    <text evidence="6">The sequence shown here is derived from an EMBL/GenBank/DDBJ whole genome shotgun (WGS) entry which is preliminary data.</text>
</comment>
<dbReference type="AlphaFoldDB" id="A0A1Y3GIK2"/>
<evidence type="ECO:0000313" key="7">
    <source>
        <dbReference type="Proteomes" id="UP000195137"/>
    </source>
</evidence>
<keyword evidence="5" id="KW-1133">Transmembrane helix</keyword>
<accession>A0A1Y3GIK2</accession>
<feature type="transmembrane region" description="Helical" evidence="5">
    <location>
        <begin position="21"/>
        <end position="45"/>
    </location>
</feature>
<proteinExistence type="inferred from homology"/>
<dbReference type="InterPro" id="IPR002774">
    <property type="entry name" value="Flagellin_arc-type"/>
</dbReference>
<keyword evidence="6" id="KW-0969">Cilium</keyword>
<keyword evidence="7" id="KW-1185">Reference proteome</keyword>
<keyword evidence="6" id="KW-0966">Cell projection</keyword>
<dbReference type="RefSeq" id="WP_086637289.1">
    <property type="nucleotide sequence ID" value="NZ_MRZU01000003.1"/>
</dbReference>
<keyword evidence="5" id="KW-0472">Membrane</keyword>
<evidence type="ECO:0000256" key="4">
    <source>
        <dbReference type="RuleBase" id="RU361282"/>
    </source>
</evidence>
<keyword evidence="5" id="KW-0812">Transmembrane</keyword>
<dbReference type="GO" id="GO:0097589">
    <property type="term" value="C:archaeal-type flagellum"/>
    <property type="evidence" value="ECO:0007669"/>
    <property type="project" value="UniProtKB-SubCell"/>
</dbReference>
<evidence type="ECO:0000256" key="5">
    <source>
        <dbReference type="SAM" id="Phobius"/>
    </source>
</evidence>
<gene>
    <name evidence="6" type="ORF">AMET1_0919</name>
</gene>
<comment type="function">
    <text evidence="4">Flagellin is the subunit protein which polymerizes to form the filaments of archaeal flagella.</text>
</comment>
<dbReference type="Proteomes" id="UP000195137">
    <property type="component" value="Unassembled WGS sequence"/>
</dbReference>
<dbReference type="EMBL" id="MRZU01000003">
    <property type="protein sequence ID" value="OUJ19265.1"/>
    <property type="molecule type" value="Genomic_DNA"/>
</dbReference>
<evidence type="ECO:0000256" key="2">
    <source>
        <dbReference type="ARBA" id="ARBA00010256"/>
    </source>
</evidence>
<keyword evidence="3 4" id="KW-0974">Archaeal flagellum</keyword>
<dbReference type="NCBIfam" id="TIGR02537">
    <property type="entry name" value="arch_flag_Nterm"/>
    <property type="match status" value="1"/>
</dbReference>
<dbReference type="OrthoDB" id="102632at2157"/>
<dbReference type="PANTHER" id="PTHR35903">
    <property type="entry name" value="FLAGELLIN B1"/>
    <property type="match status" value="1"/>
</dbReference>
<dbReference type="PANTHER" id="PTHR35903:SF1">
    <property type="entry name" value="FLAGELLIN B1"/>
    <property type="match status" value="1"/>
</dbReference>
<name>A0A1Y3GIK2_9EURY</name>
<protein>
    <recommendedName>
        <fullName evidence="4">Flagellin</fullName>
    </recommendedName>
</protein>
<dbReference type="GO" id="GO:0005198">
    <property type="term" value="F:structural molecule activity"/>
    <property type="evidence" value="ECO:0007669"/>
    <property type="project" value="InterPro"/>
</dbReference>
<evidence type="ECO:0000256" key="3">
    <source>
        <dbReference type="ARBA" id="ARBA00022440"/>
    </source>
</evidence>
<comment type="similarity">
    <text evidence="2 4">Belongs to the archaeal flagellin family.</text>
</comment>